<proteinExistence type="predicted"/>
<protein>
    <submittedName>
        <fullName evidence="2">Uncharacterized protein LOC107218503 isoform X1</fullName>
    </submittedName>
</protein>
<evidence type="ECO:0000313" key="1">
    <source>
        <dbReference type="Proteomes" id="UP000829291"/>
    </source>
</evidence>
<dbReference type="RefSeq" id="XP_046599184.1">
    <property type="nucleotide sequence ID" value="XM_046743228.1"/>
</dbReference>
<dbReference type="PANTHER" id="PTHR21261">
    <property type="entry name" value="BEAT PROTEIN"/>
    <property type="match status" value="1"/>
</dbReference>
<keyword evidence="1" id="KW-1185">Reference proteome</keyword>
<evidence type="ECO:0000313" key="2">
    <source>
        <dbReference type="RefSeq" id="XP_046599184.1"/>
    </source>
</evidence>
<organism evidence="1 2">
    <name type="scientific">Neodiprion lecontei</name>
    <name type="common">Redheaded pine sawfly</name>
    <dbReference type="NCBI Taxonomy" id="441921"/>
    <lineage>
        <taxon>Eukaryota</taxon>
        <taxon>Metazoa</taxon>
        <taxon>Ecdysozoa</taxon>
        <taxon>Arthropoda</taxon>
        <taxon>Hexapoda</taxon>
        <taxon>Insecta</taxon>
        <taxon>Pterygota</taxon>
        <taxon>Neoptera</taxon>
        <taxon>Endopterygota</taxon>
        <taxon>Hymenoptera</taxon>
        <taxon>Tenthredinoidea</taxon>
        <taxon>Diprionidae</taxon>
        <taxon>Diprioninae</taxon>
        <taxon>Neodiprion</taxon>
    </lineage>
</organism>
<name>A0ABM3GG01_NEOLC</name>
<sequence>MAVNRRVKRFDFFGKTGRFSRREIGDMQPAASGRPIMPRLALLAAAGVFFYCCCTMRGIRLGGVEALELTRLDVPLFVDPRSAKVALRCEYDLEGAGLYSVKWYRNDFEFFRYRPGAQPPGQAFPLLEVKVDLERSDAEQVTLLGQEEGVNLAGSYMCEVSTEGPQFLIKEKTANMSVAVVPKRDPVLEGVRPTYDLGELLQAECTSAPGYPPANLTFILNDKQVPSALTRNLTPDVTLPMDVGGQPLQLSTTRLGLTLRLERGHFPGSSLSLVCLSTLPGISAARARKTEVTSTLAASSGRLQQEPPAPSSATLNFLSINFLPLSLTVIIISGKFLDAELPFAQSTISRGY</sequence>
<reference evidence="2" key="1">
    <citation type="submission" date="2025-08" db="UniProtKB">
        <authorList>
            <consortium name="RefSeq"/>
        </authorList>
    </citation>
    <scope>IDENTIFICATION</scope>
    <source>
        <tissue evidence="2">Thorax and Abdomen</tissue>
    </source>
</reference>
<dbReference type="PANTHER" id="PTHR21261:SF15">
    <property type="entry name" value="BEATEN PATH IIIA, ISOFORM D-RELATED"/>
    <property type="match status" value="1"/>
</dbReference>
<accession>A0ABM3GG01</accession>
<gene>
    <name evidence="2" type="primary">LOC107218503</name>
</gene>
<dbReference type="GeneID" id="107218503"/>
<dbReference type="Proteomes" id="UP000829291">
    <property type="component" value="Chromosome 6"/>
</dbReference>